<protein>
    <submittedName>
        <fullName evidence="2">Uncharacterized protein</fullName>
    </submittedName>
</protein>
<evidence type="ECO:0000256" key="1">
    <source>
        <dbReference type="SAM" id="MobiDB-lite"/>
    </source>
</evidence>
<feature type="region of interest" description="Disordered" evidence="1">
    <location>
        <begin position="1"/>
        <end position="68"/>
    </location>
</feature>
<feature type="compositionally biased region" description="Basic and acidic residues" evidence="1">
    <location>
        <begin position="42"/>
        <end position="68"/>
    </location>
</feature>
<reference evidence="2 3" key="1">
    <citation type="submission" date="2024-02" db="EMBL/GenBank/DDBJ databases">
        <title>High-quality chromosome-scale genome assembly of Pensacola bahiagrass (Paspalum notatum Flugge var. saurae).</title>
        <authorList>
            <person name="Vega J.M."/>
            <person name="Podio M."/>
            <person name="Orjuela J."/>
            <person name="Siena L.A."/>
            <person name="Pessino S.C."/>
            <person name="Combes M.C."/>
            <person name="Mariac C."/>
            <person name="Albertini E."/>
            <person name="Pupilli F."/>
            <person name="Ortiz J.P.A."/>
            <person name="Leblanc O."/>
        </authorList>
    </citation>
    <scope>NUCLEOTIDE SEQUENCE [LARGE SCALE GENOMIC DNA]</scope>
    <source>
        <strain evidence="2">R1</strain>
        <tissue evidence="2">Leaf</tissue>
    </source>
</reference>
<evidence type="ECO:0000313" key="2">
    <source>
        <dbReference type="EMBL" id="WVZ75791.1"/>
    </source>
</evidence>
<dbReference type="EMBL" id="CP144749">
    <property type="protein sequence ID" value="WVZ75791.1"/>
    <property type="molecule type" value="Genomic_DNA"/>
</dbReference>
<gene>
    <name evidence="2" type="ORF">U9M48_023822</name>
</gene>
<dbReference type="Proteomes" id="UP001341281">
    <property type="component" value="Chromosome 05"/>
</dbReference>
<organism evidence="2 3">
    <name type="scientific">Paspalum notatum var. saurae</name>
    <dbReference type="NCBI Taxonomy" id="547442"/>
    <lineage>
        <taxon>Eukaryota</taxon>
        <taxon>Viridiplantae</taxon>
        <taxon>Streptophyta</taxon>
        <taxon>Embryophyta</taxon>
        <taxon>Tracheophyta</taxon>
        <taxon>Spermatophyta</taxon>
        <taxon>Magnoliopsida</taxon>
        <taxon>Liliopsida</taxon>
        <taxon>Poales</taxon>
        <taxon>Poaceae</taxon>
        <taxon>PACMAD clade</taxon>
        <taxon>Panicoideae</taxon>
        <taxon>Andropogonodae</taxon>
        <taxon>Paspaleae</taxon>
        <taxon>Paspalinae</taxon>
        <taxon>Paspalum</taxon>
    </lineage>
</organism>
<evidence type="ECO:0000313" key="3">
    <source>
        <dbReference type="Proteomes" id="UP001341281"/>
    </source>
</evidence>
<accession>A0AAQ3WWD2</accession>
<name>A0AAQ3WWD2_PASNO</name>
<keyword evidence="3" id="KW-1185">Reference proteome</keyword>
<sequence>MEEQRAVRVMNEQPMQSQKVTIQQYKAESPHYKHLLKLPSRRQMDDKQEAVHEKARTHHEDGSKKHVR</sequence>
<proteinExistence type="predicted"/>
<dbReference type="AlphaFoldDB" id="A0AAQ3WWD2"/>
<feature type="compositionally biased region" description="Polar residues" evidence="1">
    <location>
        <begin position="13"/>
        <end position="26"/>
    </location>
</feature>